<dbReference type="PANTHER" id="PTHR12304">
    <property type="entry name" value="INOSINE-URIDINE PREFERRING NUCLEOSIDE HYDROLASE"/>
    <property type="match status" value="1"/>
</dbReference>
<dbReference type="CDD" id="cd00455">
    <property type="entry name" value="nuc_hydro"/>
    <property type="match status" value="1"/>
</dbReference>
<dbReference type="InterPro" id="IPR036452">
    <property type="entry name" value="Ribo_hydro-like"/>
</dbReference>
<dbReference type="RefSeq" id="WP_368505831.1">
    <property type="nucleotide sequence ID" value="NZ_CP162551.1"/>
</dbReference>
<evidence type="ECO:0000259" key="3">
    <source>
        <dbReference type="Pfam" id="PF01156"/>
    </source>
</evidence>
<dbReference type="GO" id="GO:0006152">
    <property type="term" value="P:purine nucleoside catabolic process"/>
    <property type="evidence" value="ECO:0007669"/>
    <property type="project" value="TreeGrafter"/>
</dbReference>
<keyword evidence="1 4" id="KW-0378">Hydrolase</keyword>
<dbReference type="PANTHER" id="PTHR12304:SF4">
    <property type="entry name" value="URIDINE NUCLEOSIDASE"/>
    <property type="match status" value="1"/>
</dbReference>
<accession>A0AB39BXS1</accession>
<feature type="domain" description="Inosine/uridine-preferring nucleoside hydrolase" evidence="3">
    <location>
        <begin position="5"/>
        <end position="303"/>
    </location>
</feature>
<dbReference type="Pfam" id="PF01156">
    <property type="entry name" value="IU_nuc_hydro"/>
    <property type="match status" value="1"/>
</dbReference>
<proteinExistence type="predicted"/>
<dbReference type="GO" id="GO:0005829">
    <property type="term" value="C:cytosol"/>
    <property type="evidence" value="ECO:0007669"/>
    <property type="project" value="TreeGrafter"/>
</dbReference>
<gene>
    <name evidence="4" type="ORF">AB3N04_09695</name>
</gene>
<dbReference type="EMBL" id="CP162551">
    <property type="protein sequence ID" value="XDI38553.1"/>
    <property type="molecule type" value="Genomic_DNA"/>
</dbReference>
<keyword evidence="2 4" id="KW-0326">Glycosidase</keyword>
<reference evidence="4" key="1">
    <citation type="submission" date="2024-07" db="EMBL/GenBank/DDBJ databases">
        <title>Identification and characteristics of an arsenic-resistant bacterial isolate, which belongs to a novel species.</title>
        <authorList>
            <person name="Juszczyk A."/>
            <person name="Kowalczyk A."/>
            <person name="Was K."/>
            <person name="Kosowicz W."/>
            <person name="Budzyn A."/>
            <person name="Latowski D."/>
        </authorList>
    </citation>
    <scope>NUCLEOTIDE SEQUENCE</scope>
    <source>
        <strain evidence="4">As8PL</strain>
    </source>
</reference>
<dbReference type="SUPFAM" id="SSF53590">
    <property type="entry name" value="Nucleoside hydrolase"/>
    <property type="match status" value="1"/>
</dbReference>
<sequence length="315" mass="34376">MEKALLFCDPGIDDSVAIMFALLHSNIDVVGIVSSYGNVDKEQATNNAAYLLGLAGRTDIPLIGAAAFPLSGEPAVYYPEIHGEEGLGPIRPPDTISGTLENFSRVFTIIDEYEGELVIVDVGRQTSLASAFILGEDVMDKIKAYYVMGGAFLVPGNVTPLAEANFYGDPIAANVVSTRAENLTIVPLNVTNYAVLTEDIISSITDQEYNAFTPLIRPIFDYYADAYAELVPGIDGAPFHDVVTLVALTNPELFDFVQREVTVVDDESVKGLSVADFRPLSAEEEEETQQGAKIAMDFRYEEYIDIFVETMKMQL</sequence>
<evidence type="ECO:0000313" key="4">
    <source>
        <dbReference type="EMBL" id="XDI38553.1"/>
    </source>
</evidence>
<dbReference type="InterPro" id="IPR023186">
    <property type="entry name" value="IUNH"/>
</dbReference>
<dbReference type="GO" id="GO:0008477">
    <property type="term" value="F:purine nucleosidase activity"/>
    <property type="evidence" value="ECO:0007669"/>
    <property type="project" value="TreeGrafter"/>
</dbReference>
<dbReference type="EC" id="3.2.2.-" evidence="4"/>
<dbReference type="AlphaFoldDB" id="A0AB39BXS1"/>
<evidence type="ECO:0000256" key="1">
    <source>
        <dbReference type="ARBA" id="ARBA00022801"/>
    </source>
</evidence>
<evidence type="ECO:0000256" key="2">
    <source>
        <dbReference type="ARBA" id="ARBA00023295"/>
    </source>
</evidence>
<organism evidence="4">
    <name type="scientific">Alkalihalophilus sp. As8PL</name>
    <dbReference type="NCBI Taxonomy" id="3237103"/>
    <lineage>
        <taxon>Bacteria</taxon>
        <taxon>Bacillati</taxon>
        <taxon>Bacillota</taxon>
        <taxon>Bacilli</taxon>
        <taxon>Bacillales</taxon>
        <taxon>Bacillaceae</taxon>
        <taxon>Alkalihalophilus</taxon>
    </lineage>
</organism>
<dbReference type="Gene3D" id="3.90.245.10">
    <property type="entry name" value="Ribonucleoside hydrolase-like"/>
    <property type="match status" value="1"/>
</dbReference>
<name>A0AB39BXS1_9BACI</name>
<dbReference type="InterPro" id="IPR001910">
    <property type="entry name" value="Inosine/uridine_hydrolase_dom"/>
</dbReference>
<protein>
    <submittedName>
        <fullName evidence="4">Nucleoside hydrolase</fullName>
        <ecNumber evidence="4">3.2.2.-</ecNumber>
    </submittedName>
</protein>